<accession>A0A8J2J9Q9</accession>
<proteinExistence type="predicted"/>
<gene>
    <name evidence="2" type="ORF">AFUS01_LOCUS5739</name>
</gene>
<feature type="compositionally biased region" description="Polar residues" evidence="1">
    <location>
        <begin position="143"/>
        <end position="159"/>
    </location>
</feature>
<dbReference type="Proteomes" id="UP000708208">
    <property type="component" value="Unassembled WGS sequence"/>
</dbReference>
<keyword evidence="3" id="KW-1185">Reference proteome</keyword>
<dbReference type="AlphaFoldDB" id="A0A8J2J9Q9"/>
<name>A0A8J2J9Q9_9HEXA</name>
<feature type="compositionally biased region" description="Basic and acidic residues" evidence="1">
    <location>
        <begin position="160"/>
        <end position="170"/>
    </location>
</feature>
<protein>
    <submittedName>
        <fullName evidence="2">Uncharacterized protein</fullName>
    </submittedName>
</protein>
<evidence type="ECO:0000313" key="3">
    <source>
        <dbReference type="Proteomes" id="UP000708208"/>
    </source>
</evidence>
<comment type="caution">
    <text evidence="2">The sequence shown here is derived from an EMBL/GenBank/DDBJ whole genome shotgun (WGS) entry which is preliminary data.</text>
</comment>
<feature type="region of interest" description="Disordered" evidence="1">
    <location>
        <begin position="268"/>
        <end position="294"/>
    </location>
</feature>
<evidence type="ECO:0000256" key="1">
    <source>
        <dbReference type="SAM" id="MobiDB-lite"/>
    </source>
</evidence>
<feature type="compositionally biased region" description="Basic and acidic residues" evidence="1">
    <location>
        <begin position="269"/>
        <end position="282"/>
    </location>
</feature>
<evidence type="ECO:0000313" key="2">
    <source>
        <dbReference type="EMBL" id="CAG7716215.1"/>
    </source>
</evidence>
<reference evidence="2" key="1">
    <citation type="submission" date="2021-06" db="EMBL/GenBank/DDBJ databases">
        <authorList>
            <person name="Hodson N. C."/>
            <person name="Mongue J. A."/>
            <person name="Jaron S. K."/>
        </authorList>
    </citation>
    <scope>NUCLEOTIDE SEQUENCE</scope>
</reference>
<feature type="region of interest" description="Disordered" evidence="1">
    <location>
        <begin position="143"/>
        <end position="171"/>
    </location>
</feature>
<dbReference type="EMBL" id="CAJVCH010036767">
    <property type="protein sequence ID" value="CAG7716215.1"/>
    <property type="molecule type" value="Genomic_DNA"/>
</dbReference>
<sequence>MFNGFAKRIEALERQISLWESKAKKEDKWKKCMEMWLLKNFDFDLQENLSKLTDSDDVEEKPDLKFDEPATSYNNCFPLAPKQVYNNPHLIIESQPQPYEAEQVSGISFTKTSGQPQRNENEPANSQFHSQQYLQIQPAHLNSQQTHPRGQLSYSNSDQNKSKERFENLQRTKVANVVDRKSSPSSVPISLQKVPHVHAVSSSSPTCGTSNPHPLSHFGSSITLTPLRLPAHTSQASDLQLENNTPAHLSNNIRHNITSLIGSTNSISVKEEEVHDNEREQEWQEEEDSLDASPHFQNSQLEIHKRNTNHEGSSEGRNSPLYLDTSDDIEEISVDQDEHNTTGFITGDIQDHVFKESIIEELVLPGLGKVILLQPYKPICIVFSQTWPSLSLECSQVNRC</sequence>
<organism evidence="2 3">
    <name type="scientific">Allacma fusca</name>
    <dbReference type="NCBI Taxonomy" id="39272"/>
    <lineage>
        <taxon>Eukaryota</taxon>
        <taxon>Metazoa</taxon>
        <taxon>Ecdysozoa</taxon>
        <taxon>Arthropoda</taxon>
        <taxon>Hexapoda</taxon>
        <taxon>Collembola</taxon>
        <taxon>Symphypleona</taxon>
        <taxon>Sminthuridae</taxon>
        <taxon>Allacma</taxon>
    </lineage>
</organism>